<dbReference type="SUPFAM" id="SSF50447">
    <property type="entry name" value="Translation proteins"/>
    <property type="match status" value="2"/>
</dbReference>
<keyword evidence="13" id="KW-1185">Reference proteome</keyword>
<dbReference type="KEGG" id="sap:Sulac_1901"/>
<feature type="compositionally biased region" description="Low complexity" evidence="10">
    <location>
        <begin position="71"/>
        <end position="83"/>
    </location>
</feature>
<dbReference type="InterPro" id="IPR053905">
    <property type="entry name" value="EF-G-like_DII"/>
</dbReference>
<dbReference type="AlphaFoldDB" id="G8U0U1"/>
<dbReference type="GO" id="GO:0003924">
    <property type="term" value="F:GTPase activity"/>
    <property type="evidence" value="ECO:0007669"/>
    <property type="project" value="UniProtKB-UniRule"/>
</dbReference>
<keyword evidence="3 8" id="KW-0396">Initiation factor</keyword>
<feature type="region of interest" description="G-domain" evidence="8">
    <location>
        <begin position="383"/>
        <end position="531"/>
    </location>
</feature>
<comment type="subcellular location">
    <subcellularLocation>
        <location evidence="8">Cytoplasm</location>
    </subcellularLocation>
</comment>
<dbReference type="PROSITE" id="PS01176">
    <property type="entry name" value="IF2"/>
    <property type="match status" value="1"/>
</dbReference>
<feature type="compositionally biased region" description="Pro residues" evidence="10">
    <location>
        <begin position="167"/>
        <end position="181"/>
    </location>
</feature>
<dbReference type="CDD" id="cd03702">
    <property type="entry name" value="IF2_mtIF2_II"/>
    <property type="match status" value="1"/>
</dbReference>
<feature type="domain" description="Tr-type G" evidence="11">
    <location>
        <begin position="380"/>
        <end position="549"/>
    </location>
</feature>
<dbReference type="InterPro" id="IPR036925">
    <property type="entry name" value="TIF_IF2_dom3_sf"/>
</dbReference>
<dbReference type="InterPro" id="IPR000178">
    <property type="entry name" value="TF_IF2_bacterial-like"/>
</dbReference>
<dbReference type="Gene3D" id="3.40.50.300">
    <property type="entry name" value="P-loop containing nucleotide triphosphate hydrolases"/>
    <property type="match status" value="1"/>
</dbReference>
<dbReference type="CDD" id="cd01887">
    <property type="entry name" value="IF2_eIF5B"/>
    <property type="match status" value="1"/>
</dbReference>
<protein>
    <recommendedName>
        <fullName evidence="2 8">Translation initiation factor IF-2</fullName>
    </recommendedName>
</protein>
<keyword evidence="4 8" id="KW-0547">Nucleotide-binding</keyword>
<dbReference type="NCBIfam" id="TIGR00487">
    <property type="entry name" value="IF-2"/>
    <property type="match status" value="1"/>
</dbReference>
<keyword evidence="6 8" id="KW-0342">GTP-binding</keyword>
<evidence type="ECO:0000313" key="12">
    <source>
        <dbReference type="EMBL" id="AEW05394.1"/>
    </source>
</evidence>
<dbReference type="InterPro" id="IPR015760">
    <property type="entry name" value="TIF_IF2"/>
</dbReference>
<dbReference type="CDD" id="cd03692">
    <property type="entry name" value="mtIF2_IVc"/>
    <property type="match status" value="1"/>
</dbReference>
<dbReference type="InterPro" id="IPR044145">
    <property type="entry name" value="IF2_II"/>
</dbReference>
<evidence type="ECO:0000259" key="11">
    <source>
        <dbReference type="PROSITE" id="PS51722"/>
    </source>
</evidence>
<dbReference type="EMBL" id="CP003179">
    <property type="protein sequence ID" value="AEW05394.1"/>
    <property type="molecule type" value="Genomic_DNA"/>
</dbReference>
<evidence type="ECO:0000313" key="13">
    <source>
        <dbReference type="Proteomes" id="UP000005439"/>
    </source>
</evidence>
<dbReference type="Pfam" id="PF11987">
    <property type="entry name" value="IF-2"/>
    <property type="match status" value="1"/>
</dbReference>
<feature type="compositionally biased region" description="Pro residues" evidence="10">
    <location>
        <begin position="84"/>
        <end position="97"/>
    </location>
</feature>
<dbReference type="Pfam" id="PF00009">
    <property type="entry name" value="GTP_EFTU"/>
    <property type="match status" value="1"/>
</dbReference>
<dbReference type="Gene3D" id="2.40.30.10">
    <property type="entry name" value="Translation factors"/>
    <property type="match status" value="2"/>
</dbReference>
<dbReference type="PANTHER" id="PTHR43381:SF5">
    <property type="entry name" value="TR-TYPE G DOMAIN-CONTAINING PROTEIN"/>
    <property type="match status" value="1"/>
</dbReference>
<reference evidence="13" key="1">
    <citation type="submission" date="2011-12" db="EMBL/GenBank/DDBJ databases">
        <title>The complete genome of chromosome of Sulfobacillus acidophilus DSM 10332.</title>
        <authorList>
            <person name="Lucas S."/>
            <person name="Han J."/>
            <person name="Lapidus A."/>
            <person name="Bruce D."/>
            <person name="Goodwin L."/>
            <person name="Pitluck S."/>
            <person name="Peters L."/>
            <person name="Kyrpides N."/>
            <person name="Mavromatis K."/>
            <person name="Ivanova N."/>
            <person name="Mikhailova N."/>
            <person name="Chertkov O."/>
            <person name="Saunders E."/>
            <person name="Detter J.C."/>
            <person name="Tapia R."/>
            <person name="Han C."/>
            <person name="Land M."/>
            <person name="Hauser L."/>
            <person name="Markowitz V."/>
            <person name="Cheng J.-F."/>
            <person name="Hugenholtz P."/>
            <person name="Woyke T."/>
            <person name="Wu D."/>
            <person name="Pukall R."/>
            <person name="Gehrich-Schroeter G."/>
            <person name="Schneider S."/>
            <person name="Klenk H.-P."/>
            <person name="Eisen J.A."/>
        </authorList>
    </citation>
    <scope>NUCLEOTIDE SEQUENCE [LARGE SCALE GENOMIC DNA]</scope>
    <source>
        <strain evidence="13">ATCC 700253 / DSM 10332 / NAL</strain>
    </source>
</reference>
<dbReference type="HOGENOM" id="CLU_006301_9_3_9"/>
<accession>G8U0U1</accession>
<dbReference type="PANTHER" id="PTHR43381">
    <property type="entry name" value="TRANSLATION INITIATION FACTOR IF-2-RELATED"/>
    <property type="match status" value="1"/>
</dbReference>
<name>G8U0U1_SULAD</name>
<keyword evidence="8" id="KW-0963">Cytoplasm</keyword>
<feature type="compositionally biased region" description="Basic and acidic residues" evidence="10">
    <location>
        <begin position="53"/>
        <end position="70"/>
    </location>
</feature>
<organism evidence="12 13">
    <name type="scientific">Sulfobacillus acidophilus (strain ATCC 700253 / DSM 10332 / NAL)</name>
    <dbReference type="NCBI Taxonomy" id="679936"/>
    <lineage>
        <taxon>Bacteria</taxon>
        <taxon>Bacillati</taxon>
        <taxon>Bacillota</taxon>
        <taxon>Clostridia</taxon>
        <taxon>Eubacteriales</taxon>
        <taxon>Clostridiales Family XVII. Incertae Sedis</taxon>
        <taxon>Sulfobacillus</taxon>
    </lineage>
</organism>
<gene>
    <name evidence="8" type="primary">infB</name>
    <name evidence="12" type="ordered locus">Sulac_1901</name>
</gene>
<dbReference type="FunFam" id="3.40.50.300:FF:000019">
    <property type="entry name" value="Translation initiation factor IF-2"/>
    <property type="match status" value="1"/>
</dbReference>
<dbReference type="InterPro" id="IPR023115">
    <property type="entry name" value="TIF_IF2_dom3"/>
</dbReference>
<evidence type="ECO:0000256" key="2">
    <source>
        <dbReference type="ARBA" id="ARBA00020675"/>
    </source>
</evidence>
<dbReference type="Gene3D" id="1.10.10.2480">
    <property type="match status" value="1"/>
</dbReference>
<evidence type="ECO:0000256" key="1">
    <source>
        <dbReference type="ARBA" id="ARBA00007733"/>
    </source>
</evidence>
<comment type="similarity">
    <text evidence="1 8 9">Belongs to the TRAFAC class translation factor GTPase superfamily. Classic translation factor GTPase family. IF-2 subfamily.</text>
</comment>
<dbReference type="SUPFAM" id="SSF52156">
    <property type="entry name" value="Initiation factor IF2/eIF5b, domain 3"/>
    <property type="match status" value="1"/>
</dbReference>
<dbReference type="GO" id="GO:0003743">
    <property type="term" value="F:translation initiation factor activity"/>
    <property type="evidence" value="ECO:0007669"/>
    <property type="project" value="UniProtKB-UniRule"/>
</dbReference>
<dbReference type="NCBIfam" id="TIGR00231">
    <property type="entry name" value="small_GTP"/>
    <property type="match status" value="1"/>
</dbReference>
<dbReference type="FunFam" id="3.40.50.10050:FF:000001">
    <property type="entry name" value="Translation initiation factor IF-2"/>
    <property type="match status" value="1"/>
</dbReference>
<feature type="region of interest" description="Disordered" evidence="10">
    <location>
        <begin position="53"/>
        <end position="292"/>
    </location>
</feature>
<comment type="function">
    <text evidence="7 8 9">One of the essential components for the initiation of protein synthesis. Protects formylmethionyl-tRNA from spontaneous hydrolysis and promotes its binding to the 30S ribosomal subunits. Also involved in the hydrolysis of GTP during the formation of the 70S ribosomal complex.</text>
</comment>
<evidence type="ECO:0000256" key="4">
    <source>
        <dbReference type="ARBA" id="ARBA00022741"/>
    </source>
</evidence>
<dbReference type="FunFam" id="2.40.30.10:FF:000008">
    <property type="entry name" value="Translation initiation factor IF-2"/>
    <property type="match status" value="1"/>
</dbReference>
<dbReference type="Gene3D" id="3.40.50.10050">
    <property type="entry name" value="Translation initiation factor IF- 2, domain 3"/>
    <property type="match status" value="1"/>
</dbReference>
<reference evidence="12 13" key="2">
    <citation type="journal article" date="2012" name="Stand. Genomic Sci.">
        <title>Complete genome sequence of the moderately thermophilic mineral-sulfide-oxidizing firmicute Sulfobacillus acidophilus type strain (NAL(T)).</title>
        <authorList>
            <person name="Anderson I."/>
            <person name="Chertkov O."/>
            <person name="Chen A."/>
            <person name="Saunders E."/>
            <person name="Lapidus A."/>
            <person name="Nolan M."/>
            <person name="Lucas S."/>
            <person name="Hammon N."/>
            <person name="Deshpande S."/>
            <person name="Cheng J.F."/>
            <person name="Han C."/>
            <person name="Tapia R."/>
            <person name="Goodwin L.A."/>
            <person name="Pitluck S."/>
            <person name="Liolios K."/>
            <person name="Pagani I."/>
            <person name="Ivanova N."/>
            <person name="Mikhailova N."/>
            <person name="Pati A."/>
            <person name="Palaniappan K."/>
            <person name="Land M."/>
            <person name="Pan C."/>
            <person name="Rohde M."/>
            <person name="Pukall R."/>
            <person name="Goker M."/>
            <person name="Detter J.C."/>
            <person name="Woyke T."/>
            <person name="Bristow J."/>
            <person name="Eisen J.A."/>
            <person name="Markowitz V."/>
            <person name="Hugenholtz P."/>
            <person name="Kyrpides N.C."/>
            <person name="Klenk H.P."/>
            <person name="Mavromatis K."/>
        </authorList>
    </citation>
    <scope>NUCLEOTIDE SEQUENCE [LARGE SCALE GENOMIC DNA]</scope>
    <source>
        <strain evidence="13">ATCC 700253 / DSM 10332 / NAL</strain>
    </source>
</reference>
<evidence type="ECO:0000256" key="8">
    <source>
        <dbReference type="HAMAP-Rule" id="MF_00100"/>
    </source>
</evidence>
<dbReference type="InterPro" id="IPR000795">
    <property type="entry name" value="T_Tr_GTP-bd_dom"/>
</dbReference>
<dbReference type="GO" id="GO:0005525">
    <property type="term" value="F:GTP binding"/>
    <property type="evidence" value="ECO:0007669"/>
    <property type="project" value="UniProtKB-KW"/>
</dbReference>
<feature type="binding site" evidence="8">
    <location>
        <begin position="435"/>
        <end position="439"/>
    </location>
    <ligand>
        <name>GTP</name>
        <dbReference type="ChEBI" id="CHEBI:37565"/>
    </ligand>
</feature>
<dbReference type="InterPro" id="IPR027417">
    <property type="entry name" value="P-loop_NTPase"/>
</dbReference>
<feature type="binding site" evidence="8">
    <location>
        <begin position="489"/>
        <end position="492"/>
    </location>
    <ligand>
        <name>GTP</name>
        <dbReference type="ChEBI" id="CHEBI:37565"/>
    </ligand>
</feature>
<dbReference type="STRING" id="679936.Sulac_1901"/>
<dbReference type="Pfam" id="PF04760">
    <property type="entry name" value="IF2_N"/>
    <property type="match status" value="2"/>
</dbReference>
<keyword evidence="5 8" id="KW-0648">Protein biosynthesis</keyword>
<dbReference type="SUPFAM" id="SSF52540">
    <property type="entry name" value="P-loop containing nucleoside triphosphate hydrolases"/>
    <property type="match status" value="1"/>
</dbReference>
<feature type="compositionally biased region" description="Basic and acidic residues" evidence="10">
    <location>
        <begin position="243"/>
        <end position="275"/>
    </location>
</feature>
<dbReference type="Proteomes" id="UP000005439">
    <property type="component" value="Chromosome"/>
</dbReference>
<feature type="binding site" evidence="8">
    <location>
        <begin position="389"/>
        <end position="396"/>
    </location>
    <ligand>
        <name>GTP</name>
        <dbReference type="ChEBI" id="CHEBI:37565"/>
    </ligand>
</feature>
<sequence length="879" mass="95412">MADKDKDKVRVYELAKELKLDSRRLIDLLHRLKVEGIKNHMSTVEPEAVKTVRDIMEGKLPPEPKPEAKPRPAAAASTSTPAPAVVPKPAAPQPPRPTMTEPRVNPAPRPERPVVPGSSRPEPMTNRPAAGTTRPADNQRYPGPNRGDHRPHPAAGNRNGHDHRPTGPRPNPAAPTGPRPGAPAGGNRPPYGHDQRRPAPGGRPAGGPPGGANRPGGPRPGAPNRPGAGRPLAVPPPPTPARPARDQNRRNPKDRKPHEFEERRSLRDWDEERMGSRKKKMKAHQPVQDTSMPPVQRRIVISGSIVVKDLADQLGIKATELIKRLINLGVMVGVNHELDKETAVIVATELGAEVEERASVQEQEEILIQGEEDAPESLRERPPVVTVMGHVDHGKTSLLDRIRSTRVTQSEAGGITQHIGASVVEHDGHPIVFLDTPGHEAFTAMRARGAQVTDIAILVVAANDGVMPQTVEAINHAKAANVPIVVAINKIDLPDANPERVRTELTEYGLIAEEWGGDTIMVPVSARTGEGIDKLLEALLVQAEIMELKANPDRPASGTIIEAKLDRGRGPVATVLVKRGTLHVGDVFLSGTVWGRVRALINDRGQRVKEVGPSMPVEVLGFNELPEAGDDFVIMPDERQAKSIADARANRLRASSESGPRGVSLDEFYQRLKDEAVRDLNLVIKADVHGSAEALAQALDKLSNDEVRVRVLHTGVGSITESDVMLAQASGAIIIGFGVSMESKARQLAEREHVDIRQYRIIYEAIDDIKQALTGMLEPKYQELFLGRAEVREVFRVPKVGAVGGCYVTEGKILRSGQVRVIRDGTVIHEGAIASLKRFKDDVREVATGYECGIGLEKFNDIKVGDILEVFTQEEVKAS</sequence>
<evidence type="ECO:0000256" key="10">
    <source>
        <dbReference type="SAM" id="MobiDB-lite"/>
    </source>
</evidence>
<dbReference type="InterPro" id="IPR009000">
    <property type="entry name" value="Transl_B-barrel_sf"/>
</dbReference>
<dbReference type="PATRIC" id="fig|679936.5.peg.1967"/>
<evidence type="ECO:0000256" key="6">
    <source>
        <dbReference type="ARBA" id="ARBA00023134"/>
    </source>
</evidence>
<dbReference type="Pfam" id="PF22042">
    <property type="entry name" value="EF-G_D2"/>
    <property type="match status" value="1"/>
</dbReference>
<feature type="compositionally biased region" description="Gly residues" evidence="10">
    <location>
        <begin position="203"/>
        <end position="214"/>
    </location>
</feature>
<dbReference type="InterPro" id="IPR006847">
    <property type="entry name" value="IF2_N"/>
</dbReference>
<evidence type="ECO:0000256" key="3">
    <source>
        <dbReference type="ARBA" id="ARBA00022540"/>
    </source>
</evidence>
<dbReference type="FunFam" id="2.40.30.10:FF:000007">
    <property type="entry name" value="Translation initiation factor IF-2"/>
    <property type="match status" value="1"/>
</dbReference>
<dbReference type="HAMAP" id="MF_00100_B">
    <property type="entry name" value="IF_2_B"/>
    <property type="match status" value="1"/>
</dbReference>
<dbReference type="GO" id="GO:0005829">
    <property type="term" value="C:cytosol"/>
    <property type="evidence" value="ECO:0007669"/>
    <property type="project" value="TreeGrafter"/>
</dbReference>
<evidence type="ECO:0000256" key="5">
    <source>
        <dbReference type="ARBA" id="ARBA00022917"/>
    </source>
</evidence>
<proteinExistence type="inferred from homology"/>
<dbReference type="PROSITE" id="PS51722">
    <property type="entry name" value="G_TR_2"/>
    <property type="match status" value="1"/>
</dbReference>
<dbReference type="InterPro" id="IPR005225">
    <property type="entry name" value="Small_GTP-bd"/>
</dbReference>
<evidence type="ECO:0000256" key="9">
    <source>
        <dbReference type="RuleBase" id="RU000644"/>
    </source>
</evidence>
<evidence type="ECO:0000256" key="7">
    <source>
        <dbReference type="ARBA" id="ARBA00025162"/>
    </source>
</evidence>